<dbReference type="SUPFAM" id="SSF51735">
    <property type="entry name" value="NAD(P)-binding Rossmann-fold domains"/>
    <property type="match status" value="1"/>
</dbReference>
<dbReference type="GO" id="GO:0005829">
    <property type="term" value="C:cytosol"/>
    <property type="evidence" value="ECO:0007669"/>
    <property type="project" value="TreeGrafter"/>
</dbReference>
<keyword evidence="2" id="KW-0560">Oxidoreductase</keyword>
<reference evidence="4 5" key="1">
    <citation type="journal article" date="2016" name="Nat. Commun.">
        <title>Thousands of microbial genomes shed light on interconnected biogeochemical processes in an aquifer system.</title>
        <authorList>
            <person name="Anantharaman K."/>
            <person name="Brown C.T."/>
            <person name="Hug L.A."/>
            <person name="Sharon I."/>
            <person name="Castelle C.J."/>
            <person name="Probst A.J."/>
            <person name="Thomas B.C."/>
            <person name="Singh A."/>
            <person name="Wilkins M.J."/>
            <person name="Karaoz U."/>
            <person name="Brodie E.L."/>
            <person name="Williams K.H."/>
            <person name="Hubbard S.S."/>
            <person name="Banfield J.F."/>
        </authorList>
    </citation>
    <scope>NUCLEOTIDE SEQUENCE [LARGE SCALE GENOMIC DNA]</scope>
</reference>
<dbReference type="AlphaFoldDB" id="A0A1F6AWR2"/>
<keyword evidence="2" id="KW-0521">NADP</keyword>
<dbReference type="EC" id="1.1.1.133" evidence="2"/>
<dbReference type="InterPro" id="IPR036291">
    <property type="entry name" value="NAD(P)-bd_dom_sf"/>
</dbReference>
<evidence type="ECO:0000256" key="2">
    <source>
        <dbReference type="RuleBase" id="RU364082"/>
    </source>
</evidence>
<dbReference type="Gene3D" id="3.90.25.10">
    <property type="entry name" value="UDP-galactose 4-epimerase, domain 1"/>
    <property type="match status" value="1"/>
</dbReference>
<dbReference type="PANTHER" id="PTHR10491:SF4">
    <property type="entry name" value="METHIONINE ADENOSYLTRANSFERASE 2 SUBUNIT BETA"/>
    <property type="match status" value="1"/>
</dbReference>
<dbReference type="EMBL" id="MFJZ01000058">
    <property type="protein sequence ID" value="OGG29100.1"/>
    <property type="molecule type" value="Genomic_DNA"/>
</dbReference>
<dbReference type="UniPathway" id="UPA00124"/>
<sequence length="288" mass="32387">MNTVLIGKRGQLGTELERALSGKGGKVYAFDHQELDITDYQHTNDVLTRIRPDIVINTSAYHVLSECETHPEQAFLVNAIALKNLAVTCRDNKIKLVTYSTDYVFDGAKGKPYTEYDCPNPLQLYGLSKLAGEFICFNYNPDSIVIRTCGVYGGQKGSRQKGGNFVLTILEESRHKTTIDVSTEQIVSPTHAGDLAQCTVALVEQYSARGIYHLVNEGYCSWYEFAKELITLNKLSIRIRPIDRKGVFSGIKRPLFSALTNTRAKSEGIIMPSWQDGLKRYLWYITKK</sequence>
<dbReference type="GO" id="GO:0019305">
    <property type="term" value="P:dTDP-rhamnose biosynthetic process"/>
    <property type="evidence" value="ECO:0007669"/>
    <property type="project" value="UniProtKB-UniPathway"/>
</dbReference>
<dbReference type="GO" id="GO:0008831">
    <property type="term" value="F:dTDP-4-dehydrorhamnose reductase activity"/>
    <property type="evidence" value="ECO:0007669"/>
    <property type="project" value="UniProtKB-EC"/>
</dbReference>
<evidence type="ECO:0000256" key="1">
    <source>
        <dbReference type="ARBA" id="ARBA00010944"/>
    </source>
</evidence>
<dbReference type="STRING" id="1798396.A2973_00675"/>
<comment type="pathway">
    <text evidence="2">Carbohydrate biosynthesis; dTDP-L-rhamnose biosynthesis.</text>
</comment>
<evidence type="ECO:0000259" key="3">
    <source>
        <dbReference type="Pfam" id="PF04321"/>
    </source>
</evidence>
<evidence type="ECO:0000313" key="4">
    <source>
        <dbReference type="EMBL" id="OGG29100.1"/>
    </source>
</evidence>
<organism evidence="4 5">
    <name type="scientific">Candidatus Gottesmanbacteria bacterium RIFCSPLOWO2_01_FULL_49_10</name>
    <dbReference type="NCBI Taxonomy" id="1798396"/>
    <lineage>
        <taxon>Bacteria</taxon>
        <taxon>Candidatus Gottesmaniibacteriota</taxon>
    </lineage>
</organism>
<comment type="caution">
    <text evidence="4">The sequence shown here is derived from an EMBL/GenBank/DDBJ whole genome shotgun (WGS) entry which is preliminary data.</text>
</comment>
<feature type="domain" description="RmlD-like substrate binding" evidence="3">
    <location>
        <begin position="1"/>
        <end position="284"/>
    </location>
</feature>
<accession>A0A1F6AWR2</accession>
<comment type="similarity">
    <text evidence="1 2">Belongs to the dTDP-4-dehydrorhamnose reductase family.</text>
</comment>
<dbReference type="InterPro" id="IPR005913">
    <property type="entry name" value="dTDP_dehydrorham_reduct"/>
</dbReference>
<dbReference type="Pfam" id="PF04321">
    <property type="entry name" value="RmlD_sub_bind"/>
    <property type="match status" value="1"/>
</dbReference>
<evidence type="ECO:0000313" key="5">
    <source>
        <dbReference type="Proteomes" id="UP000176409"/>
    </source>
</evidence>
<protein>
    <recommendedName>
        <fullName evidence="2">dTDP-4-dehydrorhamnose reductase</fullName>
        <ecNumber evidence="2">1.1.1.133</ecNumber>
    </recommendedName>
</protein>
<gene>
    <name evidence="4" type="ORF">A2973_00675</name>
</gene>
<dbReference type="Proteomes" id="UP000176409">
    <property type="component" value="Unassembled WGS sequence"/>
</dbReference>
<comment type="function">
    <text evidence="2">Catalyzes the reduction of dTDP-6-deoxy-L-lyxo-4-hexulose to yield dTDP-L-rhamnose.</text>
</comment>
<dbReference type="Gene3D" id="3.40.50.720">
    <property type="entry name" value="NAD(P)-binding Rossmann-like Domain"/>
    <property type="match status" value="1"/>
</dbReference>
<name>A0A1F6AWR2_9BACT</name>
<proteinExistence type="inferred from homology"/>
<dbReference type="PANTHER" id="PTHR10491">
    <property type="entry name" value="DTDP-4-DEHYDRORHAMNOSE REDUCTASE"/>
    <property type="match status" value="1"/>
</dbReference>
<dbReference type="CDD" id="cd05254">
    <property type="entry name" value="dTDP_HR_like_SDR_e"/>
    <property type="match status" value="1"/>
</dbReference>
<dbReference type="NCBIfam" id="TIGR01214">
    <property type="entry name" value="rmlD"/>
    <property type="match status" value="1"/>
</dbReference>
<dbReference type="InterPro" id="IPR029903">
    <property type="entry name" value="RmlD-like-bd"/>
</dbReference>